<organism evidence="10 11">
    <name type="scientific">Cryphonectria parasitica (strain ATCC 38755 / EP155)</name>
    <dbReference type="NCBI Taxonomy" id="660469"/>
    <lineage>
        <taxon>Eukaryota</taxon>
        <taxon>Fungi</taxon>
        <taxon>Dikarya</taxon>
        <taxon>Ascomycota</taxon>
        <taxon>Pezizomycotina</taxon>
        <taxon>Sordariomycetes</taxon>
        <taxon>Sordariomycetidae</taxon>
        <taxon>Diaporthales</taxon>
        <taxon>Cryphonectriaceae</taxon>
        <taxon>Cryphonectria-Endothia species complex</taxon>
        <taxon>Cryphonectria</taxon>
    </lineage>
</organism>
<evidence type="ECO:0000256" key="6">
    <source>
        <dbReference type="ARBA" id="ARBA00023004"/>
    </source>
</evidence>
<dbReference type="GO" id="GO:0016705">
    <property type="term" value="F:oxidoreductase activity, acting on paired donors, with incorporation or reduction of molecular oxygen"/>
    <property type="evidence" value="ECO:0007669"/>
    <property type="project" value="InterPro"/>
</dbReference>
<accession>A0A9P4YCF5</accession>
<comment type="caution">
    <text evidence="10">The sequence shown here is derived from an EMBL/GenBank/DDBJ whole genome shotgun (WGS) entry which is preliminary data.</text>
</comment>
<dbReference type="PROSITE" id="PS00086">
    <property type="entry name" value="CYTOCHROME_P450"/>
    <property type="match status" value="1"/>
</dbReference>
<gene>
    <name evidence="10" type="ORF">M406DRAFT_336019</name>
</gene>
<dbReference type="Pfam" id="PF00067">
    <property type="entry name" value="p450"/>
    <property type="match status" value="2"/>
</dbReference>
<evidence type="ECO:0000256" key="5">
    <source>
        <dbReference type="ARBA" id="ARBA00023002"/>
    </source>
</evidence>
<evidence type="ECO:0000256" key="9">
    <source>
        <dbReference type="RuleBase" id="RU000461"/>
    </source>
</evidence>
<keyword evidence="6 8" id="KW-0408">Iron</keyword>
<dbReference type="EMBL" id="MU032344">
    <property type="protein sequence ID" value="KAF3770322.1"/>
    <property type="molecule type" value="Genomic_DNA"/>
</dbReference>
<dbReference type="GO" id="GO:0020037">
    <property type="term" value="F:heme binding"/>
    <property type="evidence" value="ECO:0007669"/>
    <property type="project" value="InterPro"/>
</dbReference>
<keyword evidence="3 8" id="KW-0349">Heme</keyword>
<dbReference type="PANTHER" id="PTHR24305:SF237">
    <property type="entry name" value="CYTOCHROME P450 MONOOXYGENASE ATNE-RELATED"/>
    <property type="match status" value="1"/>
</dbReference>
<dbReference type="InterPro" id="IPR050121">
    <property type="entry name" value="Cytochrome_P450_monoxygenase"/>
</dbReference>
<name>A0A9P4YCF5_CRYP1</name>
<dbReference type="SUPFAM" id="SSF48264">
    <property type="entry name" value="Cytochrome P450"/>
    <property type="match status" value="1"/>
</dbReference>
<keyword evidence="4 8" id="KW-0479">Metal-binding</keyword>
<dbReference type="InterPro" id="IPR002401">
    <property type="entry name" value="Cyt_P450_E_grp-I"/>
</dbReference>
<comment type="cofactor">
    <cofactor evidence="1 8">
        <name>heme</name>
        <dbReference type="ChEBI" id="CHEBI:30413"/>
    </cofactor>
</comment>
<dbReference type="GO" id="GO:0004497">
    <property type="term" value="F:monooxygenase activity"/>
    <property type="evidence" value="ECO:0007669"/>
    <property type="project" value="UniProtKB-KW"/>
</dbReference>
<dbReference type="PRINTS" id="PR00463">
    <property type="entry name" value="EP450I"/>
</dbReference>
<evidence type="ECO:0000256" key="1">
    <source>
        <dbReference type="ARBA" id="ARBA00001971"/>
    </source>
</evidence>
<reference evidence="10" key="1">
    <citation type="journal article" date="2020" name="Phytopathology">
        <title>Genome sequence of the chestnut blight fungus Cryphonectria parasitica EP155: A fundamental resource for an archetypical invasive plant pathogen.</title>
        <authorList>
            <person name="Crouch J.A."/>
            <person name="Dawe A."/>
            <person name="Aerts A."/>
            <person name="Barry K."/>
            <person name="Churchill A.C.L."/>
            <person name="Grimwood J."/>
            <person name="Hillman B."/>
            <person name="Milgroom M.G."/>
            <person name="Pangilinan J."/>
            <person name="Smith M."/>
            <person name="Salamov A."/>
            <person name="Schmutz J."/>
            <person name="Yadav J."/>
            <person name="Grigoriev I.V."/>
            <person name="Nuss D."/>
        </authorList>
    </citation>
    <scope>NUCLEOTIDE SEQUENCE</scope>
    <source>
        <strain evidence="10">EP155</strain>
    </source>
</reference>
<keyword evidence="5 9" id="KW-0560">Oxidoreductase</keyword>
<dbReference type="PANTHER" id="PTHR24305">
    <property type="entry name" value="CYTOCHROME P450"/>
    <property type="match status" value="1"/>
</dbReference>
<evidence type="ECO:0000256" key="4">
    <source>
        <dbReference type="ARBA" id="ARBA00022723"/>
    </source>
</evidence>
<feature type="binding site" description="axial binding residue" evidence="8">
    <location>
        <position position="331"/>
    </location>
    <ligand>
        <name>heme</name>
        <dbReference type="ChEBI" id="CHEBI:30413"/>
    </ligand>
    <ligandPart>
        <name>Fe</name>
        <dbReference type="ChEBI" id="CHEBI:18248"/>
    </ligandPart>
</feature>
<dbReference type="Gene3D" id="1.10.630.10">
    <property type="entry name" value="Cytochrome P450"/>
    <property type="match status" value="2"/>
</dbReference>
<protein>
    <submittedName>
        <fullName evidence="10">Cytochrome P450</fullName>
    </submittedName>
</protein>
<evidence type="ECO:0000256" key="7">
    <source>
        <dbReference type="ARBA" id="ARBA00023033"/>
    </source>
</evidence>
<dbReference type="AlphaFoldDB" id="A0A9P4YCF5"/>
<evidence type="ECO:0000256" key="2">
    <source>
        <dbReference type="ARBA" id="ARBA00010617"/>
    </source>
</evidence>
<evidence type="ECO:0000256" key="3">
    <source>
        <dbReference type="ARBA" id="ARBA00022617"/>
    </source>
</evidence>
<keyword evidence="11" id="KW-1185">Reference proteome</keyword>
<dbReference type="GO" id="GO:0005506">
    <property type="term" value="F:iron ion binding"/>
    <property type="evidence" value="ECO:0007669"/>
    <property type="project" value="InterPro"/>
</dbReference>
<sequence length="402" mass="44833">MPLFHNLAGLTRDLGPTFRYQPDSVLFNTPSAYQHKFGPKVNVKKGLYYDAWPLHAKALTTWNTTDIAIHTRKRRVLNYAFSNKALRSVEPFVPGEEWSGSLNMTDWTNWLVFDILGDLCFGKSSDMKKPNSSMRQAPALMVDMLQLMHPVHWLLRLAAPPAPAKWNAFVGNCLTDRTRTEEETQRLASQDLEFEVRKDFFRYLFHAKDPETGKGFPIEELWGEAESLIIAGSDTTAVVMAAMLAREVLSRLASAQEIESGPALQSCSDLRVGVRRVLKGGTVVDSDFFPEGVNVQAERWIAGDTSSGATEESVALAESAFCAFSTGTRGCPGNNLTWLEMSIVMAKIIYSFEIRRDEASNLGGGDPSGKAGRRNVDQYQTYDAFVSLRVGPLVQLRRRQHS</sequence>
<comment type="similarity">
    <text evidence="2 9">Belongs to the cytochrome P450 family.</text>
</comment>
<dbReference type="OrthoDB" id="1470350at2759"/>
<dbReference type="Proteomes" id="UP000803844">
    <property type="component" value="Unassembled WGS sequence"/>
</dbReference>
<keyword evidence="7 9" id="KW-0503">Monooxygenase</keyword>
<evidence type="ECO:0000256" key="8">
    <source>
        <dbReference type="PIRSR" id="PIRSR602401-1"/>
    </source>
</evidence>
<evidence type="ECO:0000313" key="11">
    <source>
        <dbReference type="Proteomes" id="UP000803844"/>
    </source>
</evidence>
<dbReference type="InterPro" id="IPR036396">
    <property type="entry name" value="Cyt_P450_sf"/>
</dbReference>
<evidence type="ECO:0000313" key="10">
    <source>
        <dbReference type="EMBL" id="KAF3770322.1"/>
    </source>
</evidence>
<dbReference type="InterPro" id="IPR001128">
    <property type="entry name" value="Cyt_P450"/>
</dbReference>
<proteinExistence type="inferred from homology"/>
<dbReference type="InterPro" id="IPR017972">
    <property type="entry name" value="Cyt_P450_CS"/>
</dbReference>
<dbReference type="GeneID" id="63838224"/>
<dbReference type="RefSeq" id="XP_040781283.1">
    <property type="nucleotide sequence ID" value="XM_040921095.1"/>
</dbReference>